<dbReference type="OrthoDB" id="439943at2759"/>
<dbReference type="GO" id="GO:0000032">
    <property type="term" value="P:cell wall mannoprotein biosynthetic process"/>
    <property type="evidence" value="ECO:0007669"/>
    <property type="project" value="TreeGrafter"/>
</dbReference>
<keyword evidence="3" id="KW-1133">Transmembrane helix</keyword>
<evidence type="ECO:0000313" key="5">
    <source>
        <dbReference type="Proteomes" id="UP000663852"/>
    </source>
</evidence>
<dbReference type="Pfam" id="PF01793">
    <property type="entry name" value="Glyco_transf_15"/>
    <property type="match status" value="1"/>
</dbReference>
<dbReference type="EMBL" id="CAJNOJ010000012">
    <property type="protein sequence ID" value="CAF0792891.1"/>
    <property type="molecule type" value="Genomic_DNA"/>
</dbReference>
<keyword evidence="2" id="KW-0808">Transferase</keyword>
<evidence type="ECO:0000313" key="4">
    <source>
        <dbReference type="EMBL" id="CAF0792891.1"/>
    </source>
</evidence>
<comment type="caution">
    <text evidence="4">The sequence shown here is derived from an EMBL/GenBank/DDBJ whole genome shotgun (WGS) entry which is preliminary data.</text>
</comment>
<dbReference type="PANTHER" id="PTHR31121:SF6">
    <property type="entry name" value="ALPHA-1,2 MANNOSYLTRANSFERASE KTR1"/>
    <property type="match status" value="1"/>
</dbReference>
<dbReference type="PANTHER" id="PTHR31121">
    <property type="entry name" value="ALPHA-1,2 MANNOSYLTRANSFERASE KTR1"/>
    <property type="match status" value="1"/>
</dbReference>
<evidence type="ECO:0000256" key="1">
    <source>
        <dbReference type="ARBA" id="ARBA00007677"/>
    </source>
</evidence>
<organism evidence="4 5">
    <name type="scientific">Adineta ricciae</name>
    <name type="common">Rotifer</name>
    <dbReference type="NCBI Taxonomy" id="249248"/>
    <lineage>
        <taxon>Eukaryota</taxon>
        <taxon>Metazoa</taxon>
        <taxon>Spiralia</taxon>
        <taxon>Gnathifera</taxon>
        <taxon>Rotifera</taxon>
        <taxon>Eurotatoria</taxon>
        <taxon>Bdelloidea</taxon>
        <taxon>Adinetida</taxon>
        <taxon>Adinetidae</taxon>
        <taxon>Adineta</taxon>
    </lineage>
</organism>
<dbReference type="AlphaFoldDB" id="A0A813SD61"/>
<dbReference type="SUPFAM" id="SSF53448">
    <property type="entry name" value="Nucleotide-diphospho-sugar transferases"/>
    <property type="match status" value="1"/>
</dbReference>
<protein>
    <submittedName>
        <fullName evidence="4">Uncharacterized protein</fullName>
    </submittedName>
</protein>
<comment type="similarity">
    <text evidence="1">Belongs to the glycosyltransferase 15 family.</text>
</comment>
<feature type="transmembrane region" description="Helical" evidence="3">
    <location>
        <begin position="12"/>
        <end position="33"/>
    </location>
</feature>
<accession>A0A813SD61</accession>
<reference evidence="4" key="1">
    <citation type="submission" date="2021-02" db="EMBL/GenBank/DDBJ databases">
        <authorList>
            <person name="Nowell W R."/>
        </authorList>
    </citation>
    <scope>NUCLEOTIDE SEQUENCE</scope>
</reference>
<keyword evidence="3" id="KW-0812">Transmembrane</keyword>
<dbReference type="GO" id="GO:0005794">
    <property type="term" value="C:Golgi apparatus"/>
    <property type="evidence" value="ECO:0007669"/>
    <property type="project" value="TreeGrafter"/>
</dbReference>
<dbReference type="InterPro" id="IPR029044">
    <property type="entry name" value="Nucleotide-diphossugar_trans"/>
</dbReference>
<sequence>MTHVRGIRIKRYYSYCFTYLLIGSAFYLIIFLARNFQSWTCSITAYDNQTIDYYDEWQYRSSLTGKWYQWHVSSNSEQNDVAWQAKWFNGEPDSYLGLIVYLTRHGEIDSLRTSLTQLAKLLVDHPRPVAIFHEGDFNDNATQHSLAQILAPHMPLCFENIHFANSSKRPRSVHRTIHAAYYHMCRFFSSMILYHPLVKQFQYYWRLDAHSFIFAPTPIKDPFEIMQNQRIQYAFIMANEDAERYTTKLWSVFQQFLRQRCLRSSPAVYKTQVGWFSDYSLAMIFTNFAIANVSIFRDHQLIRAWLQTVDNHGGIYRYRWGDAPIHTLALTQFLPRQDIVRLRYFGYMHQREYVCAYGTHGEACRKQVESFIKDQTVKYLEYDDGCFPSPFWNPLCRYYRDIRL</sequence>
<evidence type="ECO:0000256" key="3">
    <source>
        <dbReference type="SAM" id="Phobius"/>
    </source>
</evidence>
<dbReference type="Gene3D" id="3.90.550.10">
    <property type="entry name" value="Spore Coat Polysaccharide Biosynthesis Protein SpsA, Chain A"/>
    <property type="match status" value="1"/>
</dbReference>
<gene>
    <name evidence="4" type="ORF">EDS130_LOCUS4435</name>
</gene>
<dbReference type="Proteomes" id="UP000663852">
    <property type="component" value="Unassembled WGS sequence"/>
</dbReference>
<proteinExistence type="inferred from homology"/>
<dbReference type="GO" id="GO:0006487">
    <property type="term" value="P:protein N-linked glycosylation"/>
    <property type="evidence" value="ECO:0007669"/>
    <property type="project" value="TreeGrafter"/>
</dbReference>
<dbReference type="GO" id="GO:0016020">
    <property type="term" value="C:membrane"/>
    <property type="evidence" value="ECO:0007669"/>
    <property type="project" value="InterPro"/>
</dbReference>
<dbReference type="GO" id="GO:0000026">
    <property type="term" value="F:alpha-1,2-mannosyltransferase activity"/>
    <property type="evidence" value="ECO:0007669"/>
    <property type="project" value="TreeGrafter"/>
</dbReference>
<name>A0A813SD61_ADIRI</name>
<evidence type="ECO:0000256" key="2">
    <source>
        <dbReference type="ARBA" id="ARBA00022679"/>
    </source>
</evidence>
<dbReference type="InterPro" id="IPR002685">
    <property type="entry name" value="Glyco_trans_15"/>
</dbReference>
<keyword evidence="3" id="KW-0472">Membrane</keyword>